<feature type="domain" description="Aromatic-ring-hydroxylating dioxygenase alpha subunit C-terminal" evidence="1">
    <location>
        <begin position="2"/>
        <end position="200"/>
    </location>
</feature>
<name>A0A6C0U1S5_9GAMM</name>
<dbReference type="GO" id="GO:0005506">
    <property type="term" value="F:iron ion binding"/>
    <property type="evidence" value="ECO:0007669"/>
    <property type="project" value="InterPro"/>
</dbReference>
<accession>A0A6C0U1S5</accession>
<proteinExistence type="predicted"/>
<dbReference type="EMBL" id="CP048711">
    <property type="protein sequence ID" value="QIB64937.1"/>
    <property type="molecule type" value="Genomic_DNA"/>
</dbReference>
<dbReference type="InterPro" id="IPR015879">
    <property type="entry name" value="Ring_hydroxy_dOase_asu_C_dom"/>
</dbReference>
<dbReference type="SUPFAM" id="SSF55961">
    <property type="entry name" value="Bet v1-like"/>
    <property type="match status" value="1"/>
</dbReference>
<evidence type="ECO:0000313" key="3">
    <source>
        <dbReference type="Proteomes" id="UP000477680"/>
    </source>
</evidence>
<sequence length="234" mass="26267">MLVENVSDNLHALPTHRSASAPAREIADGIGNEGEMPAVLHMLTPFGSPLSFFEEIGQTICGNGHSFTGGELSIHSAYPENEEYNKAMLAAHGEERFQQILSVERHNTVIYPSLSLKCNLQTIRVFRPVSVDRTILETWTFRLRGAPEEMLKRSLLYNQTVFSPASVAGHDDNEAFCRMQQGLKNNGLDWVSLHRHMGVETRNEDGTISAPGTSDIAYRHEYEAWMSYMKDEVE</sequence>
<dbReference type="Proteomes" id="UP000477680">
    <property type="component" value="Chromosome"/>
</dbReference>
<organism evidence="2 3">
    <name type="scientific">Kineobactrum salinum</name>
    <dbReference type="NCBI Taxonomy" id="2708301"/>
    <lineage>
        <taxon>Bacteria</taxon>
        <taxon>Pseudomonadati</taxon>
        <taxon>Pseudomonadota</taxon>
        <taxon>Gammaproteobacteria</taxon>
        <taxon>Cellvibrionales</taxon>
        <taxon>Halieaceae</taxon>
        <taxon>Kineobactrum</taxon>
    </lineage>
</organism>
<keyword evidence="3" id="KW-1185">Reference proteome</keyword>
<dbReference type="Gene3D" id="3.90.380.10">
    <property type="entry name" value="Naphthalene 1,2-dioxygenase Alpha Subunit, Chain A, domain 1"/>
    <property type="match status" value="1"/>
</dbReference>
<gene>
    <name evidence="2" type="ORF">G3T16_05555</name>
</gene>
<dbReference type="KEGG" id="kim:G3T16_05555"/>
<evidence type="ECO:0000259" key="1">
    <source>
        <dbReference type="Pfam" id="PF00848"/>
    </source>
</evidence>
<dbReference type="AlphaFoldDB" id="A0A6C0U1S5"/>
<reference evidence="2 3" key="1">
    <citation type="submission" date="2020-02" db="EMBL/GenBank/DDBJ databases">
        <title>Genome sequencing for Kineobactrum sp. M2.</title>
        <authorList>
            <person name="Park S.-J."/>
        </authorList>
    </citation>
    <scope>NUCLEOTIDE SEQUENCE [LARGE SCALE GENOMIC DNA]</scope>
    <source>
        <strain evidence="2 3">M2</strain>
    </source>
</reference>
<dbReference type="GO" id="GO:0051537">
    <property type="term" value="F:2 iron, 2 sulfur cluster binding"/>
    <property type="evidence" value="ECO:0007669"/>
    <property type="project" value="InterPro"/>
</dbReference>
<dbReference type="Pfam" id="PF00848">
    <property type="entry name" value="Ring_hydroxyl_A"/>
    <property type="match status" value="1"/>
</dbReference>
<evidence type="ECO:0000313" key="2">
    <source>
        <dbReference type="EMBL" id="QIB64937.1"/>
    </source>
</evidence>
<protein>
    <recommendedName>
        <fullName evidence="1">Aromatic-ring-hydroxylating dioxygenase alpha subunit C-terminal domain-containing protein</fullName>
    </recommendedName>
</protein>